<gene>
    <name evidence="1" type="ORF">LMG22037_06608</name>
</gene>
<dbReference type="AlphaFoldDB" id="A0A6J5CS55"/>
<reference evidence="1 2" key="1">
    <citation type="submission" date="2020-04" db="EMBL/GenBank/DDBJ databases">
        <authorList>
            <person name="De Canck E."/>
        </authorList>
    </citation>
    <scope>NUCLEOTIDE SEQUENCE [LARGE SCALE GENOMIC DNA]</scope>
    <source>
        <strain evidence="1 2">LMG 22037</strain>
    </source>
</reference>
<dbReference type="Proteomes" id="UP000494249">
    <property type="component" value="Unassembled WGS sequence"/>
</dbReference>
<evidence type="ECO:0000313" key="2">
    <source>
        <dbReference type="Proteomes" id="UP000494249"/>
    </source>
</evidence>
<sequence length="268" mass="30424">MMERQHRLSMLVDIVGQSRIDHLDARLILVQSGEHGAKPDARGHVMIALGEQHNNFLMPLEREINDTAQDADGCGDDLRESAILVENVTMRRRHRQQAGAIGVQPVAELRNKAHRCLWRRIDHMAESRSQRALSNLQVPIGVERFFRGRKHSDVAIRQSVDVAQRRICPCRSGSRLYPRQCFRHRGKRLAHQFFLTLSVDSGFDPLAGRNALLVVVGRHALDQIAIRHRAVHVVPRRVSRLSSTLLEPVQSTDDRAVMQPQRLASRIG</sequence>
<organism evidence="1 2">
    <name type="scientific">Paraburkholderia phenoliruptrix</name>
    <dbReference type="NCBI Taxonomy" id="252970"/>
    <lineage>
        <taxon>Bacteria</taxon>
        <taxon>Pseudomonadati</taxon>
        <taxon>Pseudomonadota</taxon>
        <taxon>Betaproteobacteria</taxon>
        <taxon>Burkholderiales</taxon>
        <taxon>Burkholderiaceae</taxon>
        <taxon>Paraburkholderia</taxon>
    </lineage>
</organism>
<protein>
    <submittedName>
        <fullName evidence="1">Uncharacterized protein</fullName>
    </submittedName>
</protein>
<accession>A0A6J5CS55</accession>
<proteinExistence type="predicted"/>
<name>A0A6J5CS55_9BURK</name>
<dbReference type="EMBL" id="CADIKB010000085">
    <property type="protein sequence ID" value="CAB3742490.1"/>
    <property type="molecule type" value="Genomic_DNA"/>
</dbReference>
<evidence type="ECO:0000313" key="1">
    <source>
        <dbReference type="EMBL" id="CAB3742490.1"/>
    </source>
</evidence>